<keyword evidence="3" id="KW-1185">Reference proteome</keyword>
<sequence>MAVRNSANQVIVVEIPSSISSFTATLMDPSTPLTNEEKVIKSSDMEDELQYLLRFKLTLIMLDFYLTCFLIGLFYFNYHESLEPTKSIDSDNISSPNAHNSIQQLRGNRMAWLCLFD</sequence>
<comment type="caution">
    <text evidence="2">The sequence shown here is derived from an EMBL/GenBank/DDBJ whole genome shotgun (WGS) entry which is preliminary data.</text>
</comment>
<evidence type="ECO:0000256" key="1">
    <source>
        <dbReference type="SAM" id="Phobius"/>
    </source>
</evidence>
<keyword evidence="1" id="KW-1133">Transmembrane helix</keyword>
<reference evidence="2" key="1">
    <citation type="journal article" date="2021" name="IMA Fungus">
        <title>Genomic characterization of three marine fungi, including Emericellopsis atlantica sp. nov. with signatures of a generalist lifestyle and marine biomass degradation.</title>
        <authorList>
            <person name="Hagestad O.C."/>
            <person name="Hou L."/>
            <person name="Andersen J.H."/>
            <person name="Hansen E.H."/>
            <person name="Altermark B."/>
            <person name="Li C."/>
            <person name="Kuhnert E."/>
            <person name="Cox R.J."/>
            <person name="Crous P.W."/>
            <person name="Spatafora J.W."/>
            <person name="Lail K."/>
            <person name="Amirebrahimi M."/>
            <person name="Lipzen A."/>
            <person name="Pangilinan J."/>
            <person name="Andreopoulos W."/>
            <person name="Hayes R.D."/>
            <person name="Ng V."/>
            <person name="Grigoriev I.V."/>
            <person name="Jackson S.A."/>
            <person name="Sutton T.D.S."/>
            <person name="Dobson A.D.W."/>
            <person name="Rama T."/>
        </authorList>
    </citation>
    <scope>NUCLEOTIDE SEQUENCE</scope>
    <source>
        <strain evidence="2">TRa018bII</strain>
    </source>
</reference>
<feature type="transmembrane region" description="Helical" evidence="1">
    <location>
        <begin position="55"/>
        <end position="76"/>
    </location>
</feature>
<accession>A0A9P7Y9M3</accession>
<gene>
    <name evidence="2" type="ORF">BJ875DRAFT_488666</name>
</gene>
<protein>
    <submittedName>
        <fullName evidence="2">Uncharacterized protein</fullName>
    </submittedName>
</protein>
<evidence type="ECO:0000313" key="2">
    <source>
        <dbReference type="EMBL" id="KAG9229714.1"/>
    </source>
</evidence>
<organism evidence="2 3">
    <name type="scientific">Amylocarpus encephaloides</name>
    <dbReference type="NCBI Taxonomy" id="45428"/>
    <lineage>
        <taxon>Eukaryota</taxon>
        <taxon>Fungi</taxon>
        <taxon>Dikarya</taxon>
        <taxon>Ascomycota</taxon>
        <taxon>Pezizomycotina</taxon>
        <taxon>Leotiomycetes</taxon>
        <taxon>Helotiales</taxon>
        <taxon>Helotiales incertae sedis</taxon>
        <taxon>Amylocarpus</taxon>
    </lineage>
</organism>
<keyword evidence="1" id="KW-0812">Transmembrane</keyword>
<dbReference type="AlphaFoldDB" id="A0A9P7Y9M3"/>
<dbReference type="Proteomes" id="UP000824998">
    <property type="component" value="Unassembled WGS sequence"/>
</dbReference>
<keyword evidence="1" id="KW-0472">Membrane</keyword>
<name>A0A9P7Y9M3_9HELO</name>
<proteinExistence type="predicted"/>
<evidence type="ECO:0000313" key="3">
    <source>
        <dbReference type="Proteomes" id="UP000824998"/>
    </source>
</evidence>
<dbReference type="EMBL" id="MU251738">
    <property type="protein sequence ID" value="KAG9229714.1"/>
    <property type="molecule type" value="Genomic_DNA"/>
</dbReference>